<sequence>MLVNILICSLSFLVSCGSKNSSENLSFTNETTSTNQIVPQTTSTQSETIYQERASSEKTNYYYSIKASWQEQTDYIESLEDPYIKHSVQTPKSAATAEATKLQRQYPDDVQQIEEALKQVLSGK</sequence>
<evidence type="ECO:0000313" key="2">
    <source>
        <dbReference type="EMBL" id="MBO0482016.1"/>
    </source>
</evidence>
<feature type="region of interest" description="Disordered" evidence="1">
    <location>
        <begin position="24"/>
        <end position="49"/>
    </location>
</feature>
<dbReference type="Proteomes" id="UP000664832">
    <property type="component" value="Unassembled WGS sequence"/>
</dbReference>
<proteinExistence type="predicted"/>
<protein>
    <recommendedName>
        <fullName evidence="4">Lipoprotein</fullName>
    </recommendedName>
</protein>
<name>A0ABS3I020_9ENTE</name>
<dbReference type="RefSeq" id="WP_206898775.1">
    <property type="nucleotide sequence ID" value="NZ_JAFLWI010000008.1"/>
</dbReference>
<keyword evidence="3" id="KW-1185">Reference proteome</keyword>
<reference evidence="2 3" key="1">
    <citation type="submission" date="2021-03" db="EMBL/GenBank/DDBJ databases">
        <title>Enterococcal diversity collection.</title>
        <authorList>
            <person name="Gilmore M.S."/>
            <person name="Schwartzman J."/>
            <person name="Van Tyne D."/>
            <person name="Martin M."/>
            <person name="Earl A.M."/>
            <person name="Manson A.L."/>
            <person name="Straub T."/>
            <person name="Salamzade R."/>
            <person name="Saavedra J."/>
            <person name="Lebreton F."/>
            <person name="Prichula J."/>
            <person name="Schaufler K."/>
            <person name="Gaca A."/>
            <person name="Sgardioli B."/>
            <person name="Wagenaar J."/>
            <person name="Strong T."/>
        </authorList>
    </citation>
    <scope>NUCLEOTIDE SEQUENCE [LARGE SCALE GENOMIC DNA]</scope>
    <source>
        <strain evidence="2 3">MSG2901</strain>
    </source>
</reference>
<organism evidence="2 3">
    <name type="scientific">Candidatus Enterococcus courvalinii</name>
    <dbReference type="NCBI Taxonomy" id="2815329"/>
    <lineage>
        <taxon>Bacteria</taxon>
        <taxon>Bacillati</taxon>
        <taxon>Bacillota</taxon>
        <taxon>Bacilli</taxon>
        <taxon>Lactobacillales</taxon>
        <taxon>Enterococcaceae</taxon>
        <taxon>Enterococcus</taxon>
    </lineage>
</organism>
<gene>
    <name evidence="2" type="ORF">JZO71_06780</name>
</gene>
<evidence type="ECO:0000313" key="3">
    <source>
        <dbReference type="Proteomes" id="UP000664832"/>
    </source>
</evidence>
<evidence type="ECO:0000256" key="1">
    <source>
        <dbReference type="SAM" id="MobiDB-lite"/>
    </source>
</evidence>
<evidence type="ECO:0008006" key="4">
    <source>
        <dbReference type="Google" id="ProtNLM"/>
    </source>
</evidence>
<dbReference type="EMBL" id="JAFLWI010000008">
    <property type="protein sequence ID" value="MBO0482016.1"/>
    <property type="molecule type" value="Genomic_DNA"/>
</dbReference>
<accession>A0ABS3I020</accession>
<comment type="caution">
    <text evidence="2">The sequence shown here is derived from an EMBL/GenBank/DDBJ whole genome shotgun (WGS) entry which is preliminary data.</text>
</comment>